<organism evidence="2 3">
    <name type="scientific">Parnassius apollo</name>
    <name type="common">Apollo butterfly</name>
    <name type="synonym">Papilio apollo</name>
    <dbReference type="NCBI Taxonomy" id="110799"/>
    <lineage>
        <taxon>Eukaryota</taxon>
        <taxon>Metazoa</taxon>
        <taxon>Ecdysozoa</taxon>
        <taxon>Arthropoda</taxon>
        <taxon>Hexapoda</taxon>
        <taxon>Insecta</taxon>
        <taxon>Pterygota</taxon>
        <taxon>Neoptera</taxon>
        <taxon>Endopterygota</taxon>
        <taxon>Lepidoptera</taxon>
        <taxon>Glossata</taxon>
        <taxon>Ditrysia</taxon>
        <taxon>Papilionoidea</taxon>
        <taxon>Papilionidae</taxon>
        <taxon>Parnassiinae</taxon>
        <taxon>Parnassini</taxon>
        <taxon>Parnassius</taxon>
        <taxon>Parnassius</taxon>
    </lineage>
</organism>
<protein>
    <submittedName>
        <fullName evidence="2">(apollo) hypothetical protein</fullName>
    </submittedName>
</protein>
<dbReference type="AlphaFoldDB" id="A0A8S3XLX2"/>
<evidence type="ECO:0000259" key="1">
    <source>
        <dbReference type="Pfam" id="PF09588"/>
    </source>
</evidence>
<evidence type="ECO:0000313" key="2">
    <source>
        <dbReference type="EMBL" id="CAG5029991.1"/>
    </source>
</evidence>
<accession>A0A8S3XLX2</accession>
<proteinExistence type="predicted"/>
<comment type="caution">
    <text evidence="2">The sequence shown here is derived from an EMBL/GenBank/DDBJ whole genome shotgun (WGS) entry which is preliminary data.</text>
</comment>
<evidence type="ECO:0000313" key="3">
    <source>
        <dbReference type="Proteomes" id="UP000691718"/>
    </source>
</evidence>
<dbReference type="PANTHER" id="PTHR46609">
    <property type="entry name" value="EXONUCLEASE, PHAGE-TYPE/RECB, C-TERMINAL DOMAIN-CONTAINING PROTEIN"/>
    <property type="match status" value="1"/>
</dbReference>
<dbReference type="InterPro" id="IPR019080">
    <property type="entry name" value="YqaJ_viral_recombinase"/>
</dbReference>
<feature type="domain" description="YqaJ viral recombinase" evidence="1">
    <location>
        <begin position="145"/>
        <end position="245"/>
    </location>
</feature>
<dbReference type="EMBL" id="CAJQZP010001207">
    <property type="protein sequence ID" value="CAG5029991.1"/>
    <property type="molecule type" value="Genomic_DNA"/>
</dbReference>
<gene>
    <name evidence="2" type="ORF">PAPOLLO_LOCUS19377</name>
</gene>
<reference evidence="2" key="1">
    <citation type="submission" date="2021-04" db="EMBL/GenBank/DDBJ databases">
        <authorList>
            <person name="Tunstrom K."/>
        </authorList>
    </citation>
    <scope>NUCLEOTIDE SEQUENCE</scope>
</reference>
<dbReference type="InterPro" id="IPR051703">
    <property type="entry name" value="NF-kappa-B_Signaling_Reg"/>
</dbReference>
<name>A0A8S3XLX2_PARAO</name>
<dbReference type="PANTHER" id="PTHR46609:SF8">
    <property type="entry name" value="YQAJ VIRAL RECOMBINASE DOMAIN-CONTAINING PROTEIN"/>
    <property type="match status" value="1"/>
</dbReference>
<dbReference type="OrthoDB" id="421276at2759"/>
<dbReference type="Proteomes" id="UP000691718">
    <property type="component" value="Unassembled WGS sequence"/>
</dbReference>
<keyword evidence="3" id="KW-1185">Reference proteome</keyword>
<dbReference type="Pfam" id="PF09588">
    <property type="entry name" value="YqaJ"/>
    <property type="match status" value="1"/>
</dbReference>
<sequence length="281" mass="32023">MHSSEHTAMAADLRNSPLHVFRVHENCKDYYYNINKTLTDGSERKEENLAETLKNNAPEVWALIYAANEKIALKAGLSLANGHKWHETARKKKTTQSPGIHLKNIYIKEKEQSSEERLAEFQKSPENTALIEMSTVGQHENDLYSTHRSDRLTASQFGIVCKCRITTPCHNHVKDILYKKIFAQMTCYMGSNMKIVAKSMFMQQYNKIVRPSGLFIDEEFGFFAGSPDGIIENERAVVEIKCFPSLARTNQSLEAAALEKKNFALKLDNNVLVMNKKFTIK</sequence>